<dbReference type="GO" id="GO:0019441">
    <property type="term" value="P:L-tryptophan catabolic process to kynurenine"/>
    <property type="evidence" value="ECO:0007669"/>
    <property type="project" value="InterPro"/>
</dbReference>
<evidence type="ECO:0000313" key="1">
    <source>
        <dbReference type="EMBL" id="KJD36937.1"/>
    </source>
</evidence>
<dbReference type="EMBL" id="JTDW01000001">
    <property type="protein sequence ID" value="KJD36937.1"/>
    <property type="molecule type" value="Genomic_DNA"/>
</dbReference>
<dbReference type="SUPFAM" id="SSF102198">
    <property type="entry name" value="Putative cyclase"/>
    <property type="match status" value="1"/>
</dbReference>
<comment type="caution">
    <text evidence="1">The sequence shown here is derived from an EMBL/GenBank/DDBJ whole genome shotgun (WGS) entry which is preliminary data.</text>
</comment>
<dbReference type="Pfam" id="PF04199">
    <property type="entry name" value="Cyclase"/>
    <property type="match status" value="1"/>
</dbReference>
<gene>
    <name evidence="1" type="ORF">PW52_00300</name>
</gene>
<reference evidence="1 2" key="1">
    <citation type="submission" date="2014-11" db="EMBL/GenBank/DDBJ databases">
        <title>Tamlana sedimentorum sp. nov., isolated from shallow sand sediments of the Sea of Japan.</title>
        <authorList>
            <person name="Romanenko L.A."/>
        </authorList>
    </citation>
    <scope>NUCLEOTIDE SEQUENCE [LARGE SCALE GENOMIC DNA]</scope>
    <source>
        <strain evidence="1 2">JCM 19808</strain>
    </source>
</reference>
<protein>
    <submittedName>
        <fullName evidence="1">Metal-dependent hydrolase</fullName>
    </submittedName>
</protein>
<dbReference type="InterPro" id="IPR007325">
    <property type="entry name" value="KFase/CYL"/>
</dbReference>
<organism evidence="1 2">
    <name type="scientific">Neotamlana sedimentorum</name>
    <dbReference type="NCBI Taxonomy" id="1435349"/>
    <lineage>
        <taxon>Bacteria</taxon>
        <taxon>Pseudomonadati</taxon>
        <taxon>Bacteroidota</taxon>
        <taxon>Flavobacteriia</taxon>
        <taxon>Flavobacteriales</taxon>
        <taxon>Flavobacteriaceae</taxon>
        <taxon>Neotamlana</taxon>
    </lineage>
</organism>
<dbReference type="GO" id="GO:0004061">
    <property type="term" value="F:arylformamidase activity"/>
    <property type="evidence" value="ECO:0007669"/>
    <property type="project" value="InterPro"/>
</dbReference>
<keyword evidence="1" id="KW-0378">Hydrolase</keyword>
<proteinExistence type="predicted"/>
<dbReference type="AlphaFoldDB" id="A0A0D7WGQ7"/>
<evidence type="ECO:0000313" key="2">
    <source>
        <dbReference type="Proteomes" id="UP000032578"/>
    </source>
</evidence>
<keyword evidence="2" id="KW-1185">Reference proteome</keyword>
<dbReference type="InterPro" id="IPR037175">
    <property type="entry name" value="KFase_sf"/>
</dbReference>
<dbReference type="Proteomes" id="UP000032578">
    <property type="component" value="Unassembled WGS sequence"/>
</dbReference>
<sequence>MLTMLAIIQYNSRKLKIDLKQPNDISMPLRASKKNVNAWYVDEPKIEPAKEDDFIISVAEGASVNFNNISFNPHAHGTHTETVGHITKEVHSINKNLKQFFFLAEVITVAPETFNDDRVISKKQIQFALGNKKRDALVIRTIPNTRDKLSRQYSNTNWPYLQADAVEFLVKKGIKHLLIDLPSIDKEKDGGELLGHNIFWNTKGKLRLDATITEFIYVSNKIEDGEYFLNLQIAPFENDATPSKPILYKTLS</sequence>
<dbReference type="PATRIC" id="fig|1435349.4.peg.62"/>
<accession>A0A0D7WGQ7</accession>
<dbReference type="STRING" id="1435349.PW52_00300"/>
<dbReference type="Gene3D" id="3.50.30.50">
    <property type="entry name" value="Putative cyclase"/>
    <property type="match status" value="1"/>
</dbReference>
<name>A0A0D7WGQ7_9FLAO</name>